<dbReference type="Pfam" id="PF00348">
    <property type="entry name" value="polyprenyl_synt"/>
    <property type="match status" value="1"/>
</dbReference>
<dbReference type="PROSITE" id="PS00444">
    <property type="entry name" value="POLYPRENYL_SYNTHASE_2"/>
    <property type="match status" value="1"/>
</dbReference>
<dbReference type="PANTHER" id="PTHR12001">
    <property type="entry name" value="GERANYLGERANYL PYROPHOSPHATE SYNTHASE"/>
    <property type="match status" value="1"/>
</dbReference>
<dbReference type="SUPFAM" id="SSF48576">
    <property type="entry name" value="Terpenoid synthases"/>
    <property type="match status" value="1"/>
</dbReference>
<dbReference type="STRING" id="995062.SAMN04489718_1306"/>
<gene>
    <name evidence="4" type="ORF">SAMN04489718_1306</name>
</gene>
<protein>
    <submittedName>
        <fullName evidence="4">Geranylgeranyl diphosphate synthase, type I</fullName>
    </submittedName>
</protein>
<comment type="similarity">
    <text evidence="3">Belongs to the FPP/GGPP synthase family.</text>
</comment>
<dbReference type="PROSITE" id="PS00723">
    <property type="entry name" value="POLYPRENYL_SYNTHASE_1"/>
    <property type="match status" value="1"/>
</dbReference>
<keyword evidence="5" id="KW-1185">Reference proteome</keyword>
<evidence type="ECO:0000256" key="1">
    <source>
        <dbReference type="ARBA" id="ARBA00022723"/>
    </source>
</evidence>
<keyword evidence="1" id="KW-0479">Metal-binding</keyword>
<dbReference type="InterPro" id="IPR033749">
    <property type="entry name" value="Polyprenyl_synt_CS"/>
</dbReference>
<dbReference type="AlphaFoldDB" id="A0A1H0ZY34"/>
<accession>A0A1H0ZY34</accession>
<evidence type="ECO:0000256" key="2">
    <source>
        <dbReference type="ARBA" id="ARBA00022842"/>
    </source>
</evidence>
<dbReference type="GO" id="GO:0046872">
    <property type="term" value="F:metal ion binding"/>
    <property type="evidence" value="ECO:0007669"/>
    <property type="project" value="UniProtKB-KW"/>
</dbReference>
<dbReference type="SFLD" id="SFLDG01017">
    <property type="entry name" value="Polyprenyl_Transferase_Like"/>
    <property type="match status" value="1"/>
</dbReference>
<dbReference type="Proteomes" id="UP000199301">
    <property type="component" value="Unassembled WGS sequence"/>
</dbReference>
<dbReference type="OrthoDB" id="4497239at2"/>
<name>A0A1H0ZY34_9ACTN</name>
<organism evidence="4 5">
    <name type="scientific">Actinopolyspora saharensis</name>
    <dbReference type="NCBI Taxonomy" id="995062"/>
    <lineage>
        <taxon>Bacteria</taxon>
        <taxon>Bacillati</taxon>
        <taxon>Actinomycetota</taxon>
        <taxon>Actinomycetes</taxon>
        <taxon>Actinopolysporales</taxon>
        <taxon>Actinopolysporaceae</taxon>
        <taxon>Actinopolyspora</taxon>
    </lineage>
</organism>
<proteinExistence type="inferred from homology"/>
<dbReference type="PANTHER" id="PTHR12001:SF71">
    <property type="entry name" value="(2E,6E)-FARNESYL DIPHOSPHATE SYNTHASE"/>
    <property type="match status" value="1"/>
</dbReference>
<dbReference type="SFLD" id="SFLDS00005">
    <property type="entry name" value="Isoprenoid_Synthase_Type_I"/>
    <property type="match status" value="1"/>
</dbReference>
<dbReference type="InterPro" id="IPR000092">
    <property type="entry name" value="Polyprenyl_synt"/>
</dbReference>
<evidence type="ECO:0000256" key="3">
    <source>
        <dbReference type="RuleBase" id="RU004466"/>
    </source>
</evidence>
<dbReference type="Gene3D" id="1.10.600.10">
    <property type="entry name" value="Farnesyl Diphosphate Synthase"/>
    <property type="match status" value="1"/>
</dbReference>
<keyword evidence="3" id="KW-0808">Transferase</keyword>
<dbReference type="RefSeq" id="WP_092521729.1">
    <property type="nucleotide sequence ID" value="NZ_FNKO01000001.1"/>
</dbReference>
<keyword evidence="2" id="KW-0460">Magnesium</keyword>
<dbReference type="GO" id="GO:0004659">
    <property type="term" value="F:prenyltransferase activity"/>
    <property type="evidence" value="ECO:0007669"/>
    <property type="project" value="InterPro"/>
</dbReference>
<evidence type="ECO:0000313" key="4">
    <source>
        <dbReference type="EMBL" id="SDQ32292.1"/>
    </source>
</evidence>
<dbReference type="EMBL" id="FNKO01000001">
    <property type="protein sequence ID" value="SDQ32292.1"/>
    <property type="molecule type" value="Genomic_DNA"/>
</dbReference>
<dbReference type="InterPro" id="IPR008949">
    <property type="entry name" value="Isoprenoid_synthase_dom_sf"/>
</dbReference>
<evidence type="ECO:0000313" key="5">
    <source>
        <dbReference type="Proteomes" id="UP000199301"/>
    </source>
</evidence>
<reference evidence="5" key="1">
    <citation type="submission" date="2016-10" db="EMBL/GenBank/DDBJ databases">
        <authorList>
            <person name="Varghese N."/>
            <person name="Submissions S."/>
        </authorList>
    </citation>
    <scope>NUCLEOTIDE SEQUENCE [LARGE SCALE GENOMIC DNA]</scope>
    <source>
        <strain evidence="5">DSM 45459</strain>
    </source>
</reference>
<dbReference type="GO" id="GO:0008299">
    <property type="term" value="P:isoprenoid biosynthetic process"/>
    <property type="evidence" value="ECO:0007669"/>
    <property type="project" value="InterPro"/>
</dbReference>
<dbReference type="CDD" id="cd00685">
    <property type="entry name" value="Trans_IPPS_HT"/>
    <property type="match status" value="1"/>
</dbReference>
<sequence length="336" mass="36543">MTATVPSVLVGAREMVDPHLRRAVGRLDPDTRRVSEYHFGWTAADGTPEERSGKALRPALVLLSARAGNGTEEDALAGATAVELVHNFSLLHDDLMDGDLSRRHRPTAWSVFGRSTALLAGDALLGLANDVVLEEESPRALRAARDLAGTVRSLIAGQAADLDFEQRLDVGIEECQRMIAGKTAALIACSCSIGALLAGASEHTVERLHAFGFELGMAFQLVDDLLGLWGDPEETGKPVLSDLRARKKSVPVVHALNSGTDAGQRLRELYEQSEPLTETQLEQAAELLRRSGSEDWTRAETERRLTAARRQLHRAECEGVTEGLTELADFVLRRNQ</sequence>